<protein>
    <recommendedName>
        <fullName evidence="4">ABC transporter permease</fullName>
    </recommendedName>
</protein>
<sequence>MVPPTSTGGYTTGRRMSSNHVRIGLLGCIRSEIIKLVSLASTWWLMGLTVLLPPVLTALSVFVMKMTISLDSPSDMVKGQPTSLDWANIWTLIGGTATTVDLVVGIFGIMAITSEFSTGAIVSSLVVNPKCSLFMHAKGLSLFIFSYLAALLGLLCSWLVALVMVSGQKVTALPDSKAYGPWVIVLGVPLILAVLSLLALGLGAICRSTSGGICAYLGIFMFLSTVVGIISTISKQAKWVNSVTVCLPDSALVSFAGAGIQESGGGGSGSEGLFNPAWWQSGLILLAWAAFFYLLGLLVFKRRDIS</sequence>
<evidence type="ECO:0000313" key="3">
    <source>
        <dbReference type="Proteomes" id="UP000252530"/>
    </source>
</evidence>
<dbReference type="Proteomes" id="UP000252530">
    <property type="component" value="Unassembled WGS sequence"/>
</dbReference>
<keyword evidence="3" id="KW-1185">Reference proteome</keyword>
<proteinExistence type="predicted"/>
<evidence type="ECO:0000256" key="1">
    <source>
        <dbReference type="SAM" id="Phobius"/>
    </source>
</evidence>
<feature type="transmembrane region" description="Helical" evidence="1">
    <location>
        <begin position="182"/>
        <end position="206"/>
    </location>
</feature>
<evidence type="ECO:0000313" key="2">
    <source>
        <dbReference type="EMBL" id="RBP97699.1"/>
    </source>
</evidence>
<dbReference type="AlphaFoldDB" id="A0A366K7Q1"/>
<evidence type="ECO:0008006" key="4">
    <source>
        <dbReference type="Google" id="ProtNLM"/>
    </source>
</evidence>
<keyword evidence="1" id="KW-1133">Transmembrane helix</keyword>
<organism evidence="2 3">
    <name type="scientific">Bifidobacterium aemilianum</name>
    <dbReference type="NCBI Taxonomy" id="2493120"/>
    <lineage>
        <taxon>Bacteria</taxon>
        <taxon>Bacillati</taxon>
        <taxon>Actinomycetota</taxon>
        <taxon>Actinomycetes</taxon>
        <taxon>Bifidobacteriales</taxon>
        <taxon>Bifidobacteriaceae</taxon>
        <taxon>Bifidobacterium</taxon>
    </lineage>
</organism>
<name>A0A366K7Q1_9BIFI</name>
<feature type="transmembrane region" description="Helical" evidence="1">
    <location>
        <begin position="102"/>
        <end position="127"/>
    </location>
</feature>
<keyword evidence="1" id="KW-0812">Transmembrane</keyword>
<dbReference type="PANTHER" id="PTHR37305:SF1">
    <property type="entry name" value="MEMBRANE PROTEIN"/>
    <property type="match status" value="1"/>
</dbReference>
<feature type="transmembrane region" description="Helical" evidence="1">
    <location>
        <begin position="213"/>
        <end position="233"/>
    </location>
</feature>
<comment type="caution">
    <text evidence="2">The sequence shown here is derived from an EMBL/GenBank/DDBJ whole genome shotgun (WGS) entry which is preliminary data.</text>
</comment>
<feature type="transmembrane region" description="Helical" evidence="1">
    <location>
        <begin position="43"/>
        <end position="64"/>
    </location>
</feature>
<dbReference type="PANTHER" id="PTHR37305">
    <property type="entry name" value="INTEGRAL MEMBRANE PROTEIN-RELATED"/>
    <property type="match status" value="1"/>
</dbReference>
<keyword evidence="1" id="KW-0472">Membrane</keyword>
<accession>A0A366K7Q1</accession>
<feature type="transmembrane region" description="Helical" evidence="1">
    <location>
        <begin position="139"/>
        <end position="162"/>
    </location>
</feature>
<gene>
    <name evidence="2" type="ORF">CRD60_05545</name>
</gene>
<reference evidence="2 3" key="1">
    <citation type="submission" date="2017-10" db="EMBL/GenBank/DDBJ databases">
        <title>Bifidobacterium xylocopum sp. nov. and Bifidobacterium aemilianum sp. nov., from the carpenter bee (Xylocopa violacea) digestive tract.</title>
        <authorList>
            <person name="Alberoni D."/>
            <person name="Baffoni L."/>
            <person name="Di Gioia D."/>
            <person name="Gaggia F."/>
            <person name="Biavati B."/>
        </authorList>
    </citation>
    <scope>NUCLEOTIDE SEQUENCE [LARGE SCALE GENOMIC DNA]</scope>
    <source>
        <strain evidence="2 3">XV10</strain>
    </source>
</reference>
<dbReference type="EMBL" id="PDCG01000004">
    <property type="protein sequence ID" value="RBP97699.1"/>
    <property type="molecule type" value="Genomic_DNA"/>
</dbReference>
<feature type="transmembrane region" description="Helical" evidence="1">
    <location>
        <begin position="277"/>
        <end position="300"/>
    </location>
</feature>